<dbReference type="EMBL" id="CAMXCT030000195">
    <property type="protein sequence ID" value="CAL4762626.1"/>
    <property type="molecule type" value="Genomic_DNA"/>
</dbReference>
<dbReference type="InterPro" id="IPR001214">
    <property type="entry name" value="SET_dom"/>
</dbReference>
<dbReference type="InterPro" id="IPR012340">
    <property type="entry name" value="NA-bd_OB-fold"/>
</dbReference>
<comment type="caution">
    <text evidence="3">The sequence shown here is derived from an EMBL/GenBank/DDBJ whole genome shotgun (WGS) entry which is preliminary data.</text>
</comment>
<dbReference type="Pfam" id="PF00856">
    <property type="entry name" value="SET"/>
    <property type="match status" value="1"/>
</dbReference>
<proteinExistence type="predicted"/>
<dbReference type="Gene3D" id="2.170.270.10">
    <property type="entry name" value="SET domain"/>
    <property type="match status" value="1"/>
</dbReference>
<feature type="domain" description="CSD" evidence="2">
    <location>
        <begin position="55"/>
        <end position="121"/>
    </location>
</feature>
<dbReference type="InterPro" id="IPR002059">
    <property type="entry name" value="CSP_DNA-bd"/>
</dbReference>
<dbReference type="EMBL" id="CAMXCT010000195">
    <property type="protein sequence ID" value="CAI3975314.1"/>
    <property type="molecule type" value="Genomic_DNA"/>
</dbReference>
<evidence type="ECO:0000259" key="1">
    <source>
        <dbReference type="PROSITE" id="PS50280"/>
    </source>
</evidence>
<dbReference type="InterPro" id="IPR046341">
    <property type="entry name" value="SET_dom_sf"/>
</dbReference>
<sequence length="321" mass="35167">MILVPLSKSAADWVLRQVPLDDESRKVLESACEGLPGRFQEGGFVVQGAESVAKEATGEVILFNAEKGYGLIRADTVEGDGVEAFFASSGLNMAVKVGDKVRFMEDHTMIEGQICAYNIKKLPRHKWNVSTICCEENKSKKHLETGRFKTNVVRLLTRMDESEELPRAQVYGEVTSFGAAVPLVVSASPRGGRGVFAGAAIAEGQEVEVCPVLALQRDHIAAECAAMRYFFGGEHGDVLLCVLGYGMLYNHAKAPVSAAQGLSKDFANLTYALHASPAQLRDARDGNVCVRFVARRRIQEGEELLIDYSDRWWQTKGEQPL</sequence>
<dbReference type="EMBL" id="CAMXCT020000195">
    <property type="protein sequence ID" value="CAL1128689.1"/>
    <property type="molecule type" value="Genomic_DNA"/>
</dbReference>
<dbReference type="SUPFAM" id="SSF82199">
    <property type="entry name" value="SET domain"/>
    <property type="match status" value="1"/>
</dbReference>
<gene>
    <name evidence="3" type="ORF">C1SCF055_LOCUS3648</name>
</gene>
<organism evidence="3">
    <name type="scientific">Cladocopium goreaui</name>
    <dbReference type="NCBI Taxonomy" id="2562237"/>
    <lineage>
        <taxon>Eukaryota</taxon>
        <taxon>Sar</taxon>
        <taxon>Alveolata</taxon>
        <taxon>Dinophyceae</taxon>
        <taxon>Suessiales</taxon>
        <taxon>Symbiodiniaceae</taxon>
        <taxon>Cladocopium</taxon>
    </lineage>
</organism>
<dbReference type="AlphaFoldDB" id="A0A9P1BL04"/>
<reference evidence="4" key="2">
    <citation type="submission" date="2024-04" db="EMBL/GenBank/DDBJ databases">
        <authorList>
            <person name="Chen Y."/>
            <person name="Shah S."/>
            <person name="Dougan E. K."/>
            <person name="Thang M."/>
            <person name="Chan C."/>
        </authorList>
    </citation>
    <scope>NUCLEOTIDE SEQUENCE [LARGE SCALE GENOMIC DNA]</scope>
</reference>
<feature type="domain" description="SET" evidence="1">
    <location>
        <begin position="181"/>
        <end position="309"/>
    </location>
</feature>
<dbReference type="SUPFAM" id="SSF50249">
    <property type="entry name" value="Nucleic acid-binding proteins"/>
    <property type="match status" value="1"/>
</dbReference>
<evidence type="ECO:0000313" key="6">
    <source>
        <dbReference type="Proteomes" id="UP001152797"/>
    </source>
</evidence>
<dbReference type="Proteomes" id="UP001152797">
    <property type="component" value="Unassembled WGS sequence"/>
</dbReference>
<dbReference type="PROSITE" id="PS50280">
    <property type="entry name" value="SET"/>
    <property type="match status" value="1"/>
</dbReference>
<evidence type="ECO:0000313" key="4">
    <source>
        <dbReference type="EMBL" id="CAL1128689.1"/>
    </source>
</evidence>
<dbReference type="OrthoDB" id="5792673at2759"/>
<evidence type="ECO:0000313" key="5">
    <source>
        <dbReference type="EMBL" id="CAL4762626.1"/>
    </source>
</evidence>
<dbReference type="GO" id="GO:0003676">
    <property type="term" value="F:nucleic acid binding"/>
    <property type="evidence" value="ECO:0007669"/>
    <property type="project" value="InterPro"/>
</dbReference>
<accession>A0A9P1BL04</accession>
<evidence type="ECO:0000313" key="3">
    <source>
        <dbReference type="EMBL" id="CAI3975314.1"/>
    </source>
</evidence>
<reference evidence="3" key="1">
    <citation type="submission" date="2022-10" db="EMBL/GenBank/DDBJ databases">
        <authorList>
            <person name="Chen Y."/>
            <person name="Dougan E. K."/>
            <person name="Chan C."/>
            <person name="Rhodes N."/>
            <person name="Thang M."/>
        </authorList>
    </citation>
    <scope>NUCLEOTIDE SEQUENCE</scope>
</reference>
<name>A0A9P1BL04_9DINO</name>
<keyword evidence="6" id="KW-1185">Reference proteome</keyword>
<dbReference type="Gene3D" id="2.40.50.140">
    <property type="entry name" value="Nucleic acid-binding proteins"/>
    <property type="match status" value="1"/>
</dbReference>
<dbReference type="PROSITE" id="PS51857">
    <property type="entry name" value="CSD_2"/>
    <property type="match status" value="1"/>
</dbReference>
<evidence type="ECO:0000259" key="2">
    <source>
        <dbReference type="PROSITE" id="PS51857"/>
    </source>
</evidence>
<protein>
    <submittedName>
        <fullName evidence="5">CSD domain-containing protein</fullName>
    </submittedName>
</protein>